<dbReference type="Gene3D" id="3.30.565.10">
    <property type="entry name" value="Histidine kinase-like ATPase, C-terminal domain"/>
    <property type="match status" value="1"/>
</dbReference>
<evidence type="ECO:0000256" key="5">
    <source>
        <dbReference type="ARBA" id="ARBA00022777"/>
    </source>
</evidence>
<dbReference type="PANTHER" id="PTHR43065:SF46">
    <property type="entry name" value="C4-DICARBOXYLATE TRANSPORT SENSOR PROTEIN DCTB"/>
    <property type="match status" value="1"/>
</dbReference>
<evidence type="ECO:0000313" key="10">
    <source>
        <dbReference type="EMBL" id="NME68642.1"/>
    </source>
</evidence>
<dbReference type="InterPro" id="IPR003594">
    <property type="entry name" value="HATPase_dom"/>
</dbReference>
<dbReference type="GO" id="GO:0000160">
    <property type="term" value="P:phosphorelay signal transduction system"/>
    <property type="evidence" value="ECO:0007669"/>
    <property type="project" value="UniProtKB-KW"/>
</dbReference>
<keyword evidence="4" id="KW-0547">Nucleotide-binding</keyword>
<dbReference type="PRINTS" id="PR00344">
    <property type="entry name" value="BCTRLSENSOR"/>
</dbReference>
<dbReference type="GO" id="GO:0004673">
    <property type="term" value="F:protein histidine kinase activity"/>
    <property type="evidence" value="ECO:0007669"/>
    <property type="project" value="UniProtKB-EC"/>
</dbReference>
<feature type="transmembrane region" description="Helical" evidence="8">
    <location>
        <begin position="12"/>
        <end position="29"/>
    </location>
</feature>
<evidence type="ECO:0000256" key="3">
    <source>
        <dbReference type="ARBA" id="ARBA00022679"/>
    </source>
</evidence>
<feature type="transmembrane region" description="Helical" evidence="8">
    <location>
        <begin position="35"/>
        <end position="51"/>
    </location>
</feature>
<dbReference type="PROSITE" id="PS50109">
    <property type="entry name" value="HIS_KIN"/>
    <property type="match status" value="1"/>
</dbReference>
<keyword evidence="3" id="KW-0808">Transferase</keyword>
<evidence type="ECO:0000256" key="6">
    <source>
        <dbReference type="ARBA" id="ARBA00022840"/>
    </source>
</evidence>
<feature type="domain" description="Histidine kinase" evidence="9">
    <location>
        <begin position="229"/>
        <end position="452"/>
    </location>
</feature>
<dbReference type="Proteomes" id="UP000576082">
    <property type="component" value="Unassembled WGS sequence"/>
</dbReference>
<keyword evidence="8" id="KW-1133">Transmembrane helix</keyword>
<dbReference type="RefSeq" id="WP_169656943.1">
    <property type="nucleotide sequence ID" value="NZ_JABANE010000026.1"/>
</dbReference>
<dbReference type="EC" id="2.7.13.3" evidence="2"/>
<comment type="caution">
    <text evidence="10">The sequence shown here is derived from an EMBL/GenBank/DDBJ whole genome shotgun (WGS) entry which is preliminary data.</text>
</comment>
<dbReference type="CDD" id="cd00075">
    <property type="entry name" value="HATPase"/>
    <property type="match status" value="1"/>
</dbReference>
<evidence type="ECO:0000256" key="8">
    <source>
        <dbReference type="SAM" id="Phobius"/>
    </source>
</evidence>
<evidence type="ECO:0000256" key="7">
    <source>
        <dbReference type="ARBA" id="ARBA00023012"/>
    </source>
</evidence>
<protein>
    <recommendedName>
        <fullName evidence="2">histidine kinase</fullName>
        <ecNumber evidence="2">2.7.13.3</ecNumber>
    </recommendedName>
</protein>
<dbReference type="InterPro" id="IPR004358">
    <property type="entry name" value="Sig_transdc_His_kin-like_C"/>
</dbReference>
<evidence type="ECO:0000256" key="4">
    <source>
        <dbReference type="ARBA" id="ARBA00022741"/>
    </source>
</evidence>
<evidence type="ECO:0000259" key="9">
    <source>
        <dbReference type="PROSITE" id="PS50109"/>
    </source>
</evidence>
<keyword evidence="6" id="KW-0067">ATP-binding</keyword>
<dbReference type="PANTHER" id="PTHR43065">
    <property type="entry name" value="SENSOR HISTIDINE KINASE"/>
    <property type="match status" value="1"/>
</dbReference>
<name>A0A7X9RU55_9BACT</name>
<dbReference type="AlphaFoldDB" id="A0A7X9RU55"/>
<keyword evidence="5 10" id="KW-0418">Kinase</keyword>
<gene>
    <name evidence="10" type="ORF">HHU12_11780</name>
</gene>
<accession>A0A7X9RU55</accession>
<sequence length="452" mass="51248">MVYKQFKLQVSLRVFLLVLTAIALSFFLLKEYLATTIFIFGLLAYQVYLLIQKLSGIAFEMKKFLDAINYDDFTQTFSVNASGDIQNELNKSLASALDRFKELRSNRESDLMFYKSIAQHVDSGLIAFDPSGKIVFSNLTTKRFFSGIKTTNILDFKDSFPSLYAIFTSDDDIESYQSELKGKYNVDKVLIQKMTVYVKGEVINIFNITRVAEELEKVEIKAWESLITVLTHEIMNAMAPISSLSDTVSAELEYIKEGILERSEIPTAEDFEDLNLALNTIQQRSHQMSKLAEDFRVMAHLRESEPQHINLGELCKETLIQYEPIGIEKGIEIELDIQVEGLMVTSDPQQLSEVIQNLIKNALEELEGKEKGKVTIICKQDDQTNRPVLQVIDNGSGIETDALSRIFVPFFTTKKGHTGIGLSLSRQIMRNNKGRLTVISSIDEGAEFTVWF</sequence>
<dbReference type="SMART" id="SM00387">
    <property type="entry name" value="HATPase_c"/>
    <property type="match status" value="1"/>
</dbReference>
<evidence type="ECO:0000256" key="2">
    <source>
        <dbReference type="ARBA" id="ARBA00012438"/>
    </source>
</evidence>
<evidence type="ECO:0000256" key="1">
    <source>
        <dbReference type="ARBA" id="ARBA00000085"/>
    </source>
</evidence>
<dbReference type="SUPFAM" id="SSF55874">
    <property type="entry name" value="ATPase domain of HSP90 chaperone/DNA topoisomerase II/histidine kinase"/>
    <property type="match status" value="1"/>
</dbReference>
<evidence type="ECO:0000313" key="11">
    <source>
        <dbReference type="Proteomes" id="UP000576082"/>
    </source>
</evidence>
<keyword evidence="8" id="KW-0472">Membrane</keyword>
<dbReference type="InterPro" id="IPR005467">
    <property type="entry name" value="His_kinase_dom"/>
</dbReference>
<organism evidence="10 11">
    <name type="scientific">Flammeovirga aprica JL-4</name>
    <dbReference type="NCBI Taxonomy" id="694437"/>
    <lineage>
        <taxon>Bacteria</taxon>
        <taxon>Pseudomonadati</taxon>
        <taxon>Bacteroidota</taxon>
        <taxon>Cytophagia</taxon>
        <taxon>Cytophagales</taxon>
        <taxon>Flammeovirgaceae</taxon>
        <taxon>Flammeovirga</taxon>
    </lineage>
</organism>
<reference evidence="10 11" key="1">
    <citation type="submission" date="2020-04" db="EMBL/GenBank/DDBJ databases">
        <title>Flammeovirga sp. SR4, a novel species isolated from seawater.</title>
        <authorList>
            <person name="Wang X."/>
        </authorList>
    </citation>
    <scope>NUCLEOTIDE SEQUENCE [LARGE SCALE GENOMIC DNA]</scope>
    <source>
        <strain evidence="10 11">ATCC 23126</strain>
    </source>
</reference>
<keyword evidence="7" id="KW-0902">Two-component regulatory system</keyword>
<dbReference type="InterPro" id="IPR036890">
    <property type="entry name" value="HATPase_C_sf"/>
</dbReference>
<keyword evidence="8" id="KW-0812">Transmembrane</keyword>
<dbReference type="EMBL" id="JABANE010000026">
    <property type="protein sequence ID" value="NME68642.1"/>
    <property type="molecule type" value="Genomic_DNA"/>
</dbReference>
<keyword evidence="11" id="KW-1185">Reference proteome</keyword>
<comment type="catalytic activity">
    <reaction evidence="1">
        <text>ATP + protein L-histidine = ADP + protein N-phospho-L-histidine.</text>
        <dbReference type="EC" id="2.7.13.3"/>
    </reaction>
</comment>
<dbReference type="Pfam" id="PF02518">
    <property type="entry name" value="HATPase_c"/>
    <property type="match status" value="1"/>
</dbReference>
<proteinExistence type="predicted"/>
<dbReference type="GO" id="GO:0005524">
    <property type="term" value="F:ATP binding"/>
    <property type="evidence" value="ECO:0007669"/>
    <property type="project" value="UniProtKB-KW"/>
</dbReference>